<evidence type="ECO:0000313" key="3">
    <source>
        <dbReference type="EMBL" id="MBB3065639.1"/>
    </source>
</evidence>
<feature type="signal peptide" evidence="1">
    <location>
        <begin position="1"/>
        <end position="26"/>
    </location>
</feature>
<organism evidence="3 4">
    <name type="scientific">Limibacillus halophilus</name>
    <dbReference type="NCBI Taxonomy" id="1579333"/>
    <lineage>
        <taxon>Bacteria</taxon>
        <taxon>Pseudomonadati</taxon>
        <taxon>Pseudomonadota</taxon>
        <taxon>Alphaproteobacteria</taxon>
        <taxon>Rhodospirillales</taxon>
        <taxon>Rhodovibrionaceae</taxon>
        <taxon>Limibacillus</taxon>
    </lineage>
</organism>
<dbReference type="PANTHER" id="PTHR30163:SF8">
    <property type="entry name" value="LYTIC MUREIN TRANSGLYCOSYLASE"/>
    <property type="match status" value="1"/>
</dbReference>
<dbReference type="InterPro" id="IPR031304">
    <property type="entry name" value="SLT_2"/>
</dbReference>
<feature type="chain" id="PRO_5032985425" evidence="1">
    <location>
        <begin position="27"/>
        <end position="356"/>
    </location>
</feature>
<dbReference type="FunFam" id="1.10.8.350:FF:000001">
    <property type="entry name" value="Lytic murein transglycosylase B"/>
    <property type="match status" value="1"/>
</dbReference>
<evidence type="ECO:0000256" key="1">
    <source>
        <dbReference type="SAM" id="SignalP"/>
    </source>
</evidence>
<dbReference type="CDD" id="cd13399">
    <property type="entry name" value="Slt35-like"/>
    <property type="match status" value="1"/>
</dbReference>
<gene>
    <name evidence="3" type="ORF">FHR98_001926</name>
</gene>
<keyword evidence="1" id="KW-0732">Signal</keyword>
<dbReference type="Gene3D" id="1.10.530.10">
    <property type="match status" value="1"/>
</dbReference>
<dbReference type="GO" id="GO:0008933">
    <property type="term" value="F:peptidoglycan lytic transglycosylase activity"/>
    <property type="evidence" value="ECO:0007669"/>
    <property type="project" value="TreeGrafter"/>
</dbReference>
<dbReference type="SUPFAM" id="SSF53955">
    <property type="entry name" value="Lysozyme-like"/>
    <property type="match status" value="1"/>
</dbReference>
<dbReference type="EMBL" id="JACHXA010000004">
    <property type="protein sequence ID" value="MBB3065639.1"/>
    <property type="molecule type" value="Genomic_DNA"/>
</dbReference>
<feature type="domain" description="Transglycosylase SLT" evidence="2">
    <location>
        <begin position="46"/>
        <end position="351"/>
    </location>
</feature>
<dbReference type="PANTHER" id="PTHR30163">
    <property type="entry name" value="MEMBRANE-BOUND LYTIC MUREIN TRANSGLYCOSYLASE B"/>
    <property type="match status" value="1"/>
</dbReference>
<dbReference type="GO" id="GO:0009253">
    <property type="term" value="P:peptidoglycan catabolic process"/>
    <property type="evidence" value="ECO:0007669"/>
    <property type="project" value="TreeGrafter"/>
</dbReference>
<dbReference type="Gene3D" id="1.10.8.350">
    <property type="entry name" value="Bacterial muramidase"/>
    <property type="match status" value="1"/>
</dbReference>
<accession>A0A839SUF6</accession>
<dbReference type="Pfam" id="PF13406">
    <property type="entry name" value="SLT_2"/>
    <property type="match status" value="1"/>
</dbReference>
<keyword evidence="4" id="KW-1185">Reference proteome</keyword>
<dbReference type="NCBIfam" id="TIGR02283">
    <property type="entry name" value="MltB_2"/>
    <property type="match status" value="1"/>
</dbReference>
<dbReference type="AlphaFoldDB" id="A0A839SUF6"/>
<dbReference type="InterPro" id="IPR023346">
    <property type="entry name" value="Lysozyme-like_dom_sf"/>
</dbReference>
<sequence>MMSVISKQSRFCATLLSGAIITFLLAATTALPHSPSVEQNALAPDFEPWLEQLREEALQRGISAATIQAALSHIKPLEKVLKKDRNQAEFKLTFASYSARVLTAENIDRGRALLQEHATLLNKVSQSYGVQPRFIVAIWGLETRYGAITGSDDILPGLTTLAYDRRRSQFFREQVFAALQMVDKGYIELSEMRGSWAGAMGQPQFMPTSYMEYAQDFDGDGRRDIWNNLGDVFASIANYLSRHGWSDDLTWGRPIRLPVNFQRSLDAFAYKGEKGCRAERSMTITKILPEWQALGIRNEDGSDLPSRPIPAAIVQPDGPDGGAFLVYSNYRSVLRYNCAHLYALTVGTLADKLDDR</sequence>
<evidence type="ECO:0000313" key="4">
    <source>
        <dbReference type="Proteomes" id="UP000581135"/>
    </source>
</evidence>
<dbReference type="RefSeq" id="WP_183416447.1">
    <property type="nucleotide sequence ID" value="NZ_JACHXA010000004.1"/>
</dbReference>
<name>A0A839SUF6_9PROT</name>
<comment type="caution">
    <text evidence="3">The sequence shown here is derived from an EMBL/GenBank/DDBJ whole genome shotgun (WGS) entry which is preliminary data.</text>
</comment>
<dbReference type="InterPro" id="IPR043426">
    <property type="entry name" value="MltB-like"/>
</dbReference>
<reference evidence="3 4" key="1">
    <citation type="submission" date="2020-08" db="EMBL/GenBank/DDBJ databases">
        <title>Genomic Encyclopedia of Type Strains, Phase III (KMG-III): the genomes of soil and plant-associated and newly described type strains.</title>
        <authorList>
            <person name="Whitman W."/>
        </authorList>
    </citation>
    <scope>NUCLEOTIDE SEQUENCE [LARGE SCALE GENOMIC DNA]</scope>
    <source>
        <strain evidence="3 4">CECT 8803</strain>
    </source>
</reference>
<evidence type="ECO:0000259" key="2">
    <source>
        <dbReference type="Pfam" id="PF13406"/>
    </source>
</evidence>
<dbReference type="Proteomes" id="UP000581135">
    <property type="component" value="Unassembled WGS sequence"/>
</dbReference>
<protein>
    <submittedName>
        <fullName evidence="3">Membrane-bound lytic murein transglycosylase B</fullName>
    </submittedName>
</protein>
<dbReference type="InterPro" id="IPR011970">
    <property type="entry name" value="MltB_2"/>
</dbReference>
<proteinExistence type="predicted"/>